<dbReference type="PROSITE" id="PS00018">
    <property type="entry name" value="EF_HAND_1"/>
    <property type="match status" value="2"/>
</dbReference>
<proteinExistence type="predicted"/>
<dbReference type="InterPro" id="IPR018247">
    <property type="entry name" value="EF_Hand_1_Ca_BS"/>
</dbReference>
<dbReference type="Proteomes" id="UP000828390">
    <property type="component" value="Unassembled WGS sequence"/>
</dbReference>
<dbReference type="InterPro" id="IPR011992">
    <property type="entry name" value="EF-hand-dom_pair"/>
</dbReference>
<keyword evidence="1" id="KW-0106">Calcium</keyword>
<evidence type="ECO:0000256" key="2">
    <source>
        <dbReference type="SAM" id="SignalP"/>
    </source>
</evidence>
<feature type="signal peptide" evidence="2">
    <location>
        <begin position="1"/>
        <end position="17"/>
    </location>
</feature>
<dbReference type="Pfam" id="PF13833">
    <property type="entry name" value="EF-hand_8"/>
    <property type="match status" value="1"/>
</dbReference>
<reference evidence="4" key="2">
    <citation type="submission" date="2020-11" db="EMBL/GenBank/DDBJ databases">
        <authorList>
            <person name="McCartney M.A."/>
            <person name="Auch B."/>
            <person name="Kono T."/>
            <person name="Mallez S."/>
            <person name="Becker A."/>
            <person name="Gohl D.M."/>
            <person name="Silverstein K.A.T."/>
            <person name="Koren S."/>
            <person name="Bechman K.B."/>
            <person name="Herman A."/>
            <person name="Abrahante J.E."/>
            <person name="Garbe J."/>
        </authorList>
    </citation>
    <scope>NUCLEOTIDE SEQUENCE</scope>
    <source>
        <strain evidence="4">Duluth1</strain>
        <tissue evidence="4">Whole animal</tissue>
    </source>
</reference>
<reference evidence="4" key="1">
    <citation type="journal article" date="2019" name="bioRxiv">
        <title>The Genome of the Zebra Mussel, Dreissena polymorpha: A Resource for Invasive Species Research.</title>
        <authorList>
            <person name="McCartney M.A."/>
            <person name="Auch B."/>
            <person name="Kono T."/>
            <person name="Mallez S."/>
            <person name="Zhang Y."/>
            <person name="Obille A."/>
            <person name="Becker A."/>
            <person name="Abrahante J.E."/>
            <person name="Garbe J."/>
            <person name="Badalamenti J.P."/>
            <person name="Herman A."/>
            <person name="Mangelson H."/>
            <person name="Liachko I."/>
            <person name="Sullivan S."/>
            <person name="Sone E.D."/>
            <person name="Koren S."/>
            <person name="Silverstein K.A.T."/>
            <person name="Beckman K.B."/>
            <person name="Gohl D.M."/>
        </authorList>
    </citation>
    <scope>NUCLEOTIDE SEQUENCE</scope>
    <source>
        <strain evidence="4">Duluth1</strain>
        <tissue evidence="4">Whole animal</tissue>
    </source>
</reference>
<accession>A0A9D4GSS5</accession>
<dbReference type="PROSITE" id="PS50222">
    <property type="entry name" value="EF_HAND_2"/>
    <property type="match status" value="1"/>
</dbReference>
<dbReference type="SUPFAM" id="SSF47473">
    <property type="entry name" value="EF-hand"/>
    <property type="match status" value="1"/>
</dbReference>
<dbReference type="AlphaFoldDB" id="A0A9D4GSS5"/>
<name>A0A9D4GSS5_DREPO</name>
<dbReference type="CDD" id="cd00051">
    <property type="entry name" value="EFh"/>
    <property type="match status" value="1"/>
</dbReference>
<dbReference type="OrthoDB" id="6096265at2759"/>
<dbReference type="InterPro" id="IPR002048">
    <property type="entry name" value="EF_hand_dom"/>
</dbReference>
<evidence type="ECO:0000256" key="1">
    <source>
        <dbReference type="ARBA" id="ARBA00022837"/>
    </source>
</evidence>
<organism evidence="4 5">
    <name type="scientific">Dreissena polymorpha</name>
    <name type="common">Zebra mussel</name>
    <name type="synonym">Mytilus polymorpha</name>
    <dbReference type="NCBI Taxonomy" id="45954"/>
    <lineage>
        <taxon>Eukaryota</taxon>
        <taxon>Metazoa</taxon>
        <taxon>Spiralia</taxon>
        <taxon>Lophotrochozoa</taxon>
        <taxon>Mollusca</taxon>
        <taxon>Bivalvia</taxon>
        <taxon>Autobranchia</taxon>
        <taxon>Heteroconchia</taxon>
        <taxon>Euheterodonta</taxon>
        <taxon>Imparidentia</taxon>
        <taxon>Neoheterodontei</taxon>
        <taxon>Myida</taxon>
        <taxon>Dreissenoidea</taxon>
        <taxon>Dreissenidae</taxon>
        <taxon>Dreissena</taxon>
    </lineage>
</organism>
<evidence type="ECO:0000259" key="3">
    <source>
        <dbReference type="PROSITE" id="PS50222"/>
    </source>
</evidence>
<dbReference type="SMART" id="SM00054">
    <property type="entry name" value="EFh"/>
    <property type="match status" value="2"/>
</dbReference>
<gene>
    <name evidence="4" type="ORF">DPMN_122594</name>
</gene>
<sequence length="152" mass="17338">MLPVAVVLLGLLSTSYGALQLKPYNETALSMFLANDFNHDGVITLVELESSFDKYDANGDGIESRHEYTEYICAVSPSLYQLSHWLFDDYDFNHDHHLTKQDYDSLFAVMDANHDGNVTPDEFIVYWERIFPKYETSGQHGQHFAHGNSACH</sequence>
<feature type="domain" description="EF-hand" evidence="3">
    <location>
        <begin position="98"/>
        <end position="133"/>
    </location>
</feature>
<protein>
    <recommendedName>
        <fullName evidence="3">EF-hand domain-containing protein</fullName>
    </recommendedName>
</protein>
<dbReference type="Gene3D" id="1.10.238.10">
    <property type="entry name" value="EF-hand"/>
    <property type="match status" value="2"/>
</dbReference>
<evidence type="ECO:0000313" key="4">
    <source>
        <dbReference type="EMBL" id="KAH3820845.1"/>
    </source>
</evidence>
<feature type="chain" id="PRO_5038607493" description="EF-hand domain-containing protein" evidence="2">
    <location>
        <begin position="18"/>
        <end position="152"/>
    </location>
</feature>
<dbReference type="EMBL" id="JAIWYP010000005">
    <property type="protein sequence ID" value="KAH3820845.1"/>
    <property type="molecule type" value="Genomic_DNA"/>
</dbReference>
<dbReference type="GO" id="GO:0005509">
    <property type="term" value="F:calcium ion binding"/>
    <property type="evidence" value="ECO:0007669"/>
    <property type="project" value="InterPro"/>
</dbReference>
<comment type="caution">
    <text evidence="4">The sequence shown here is derived from an EMBL/GenBank/DDBJ whole genome shotgun (WGS) entry which is preliminary data.</text>
</comment>
<keyword evidence="5" id="KW-1185">Reference proteome</keyword>
<keyword evidence="2" id="KW-0732">Signal</keyword>
<evidence type="ECO:0000313" key="5">
    <source>
        <dbReference type="Proteomes" id="UP000828390"/>
    </source>
</evidence>